<dbReference type="RefSeq" id="WP_344504772.1">
    <property type="nucleotide sequence ID" value="NZ_BAAAQD010000010.1"/>
</dbReference>
<organism evidence="6 7">
    <name type="scientific">Dactylosporangium maewongense</name>
    <dbReference type="NCBI Taxonomy" id="634393"/>
    <lineage>
        <taxon>Bacteria</taxon>
        <taxon>Bacillati</taxon>
        <taxon>Actinomycetota</taxon>
        <taxon>Actinomycetes</taxon>
        <taxon>Micromonosporales</taxon>
        <taxon>Micromonosporaceae</taxon>
        <taxon>Dactylosporangium</taxon>
    </lineage>
</organism>
<dbReference type="InterPro" id="IPR029058">
    <property type="entry name" value="AB_hydrolase_fold"/>
</dbReference>
<name>A0ABN2AZ55_9ACTN</name>
<evidence type="ECO:0000256" key="2">
    <source>
        <dbReference type="ARBA" id="ARBA00022801"/>
    </source>
</evidence>
<sequence length="266" mass="28300">MREDAIAELRRGGRERAALRPAGPPVPVEDGTVDGVGIRRYEQRGPDTVVFAHGGGFVLGDLETHDAFARRIAEATGRTVVAVDYRRAPEHPFPAAFDDVLTVLDAVLKTRPDGRVALAGDSAGGFLAILAALARRGRVDGQLLVCPVAEVALPATSRSVAEKGAGFGLDGAQLREWIGWWAPGAAPDPLSEDLTGLPPALVVTCEHDPLRDGGDQYARRLREAGVPVVHRTEPGLEHNFAQSVHQSPACAEADARWLRDAAGILR</sequence>
<dbReference type="PANTHER" id="PTHR48081">
    <property type="entry name" value="AB HYDROLASE SUPERFAMILY PROTEIN C4A8.06C"/>
    <property type="match status" value="1"/>
</dbReference>
<evidence type="ECO:0000256" key="4">
    <source>
        <dbReference type="SAM" id="MobiDB-lite"/>
    </source>
</evidence>
<feature type="domain" description="Alpha/beta hydrolase fold-3" evidence="5">
    <location>
        <begin position="49"/>
        <end position="241"/>
    </location>
</feature>
<proteinExistence type="inferred from homology"/>
<dbReference type="Gene3D" id="3.40.50.1820">
    <property type="entry name" value="alpha/beta hydrolase"/>
    <property type="match status" value="1"/>
</dbReference>
<protein>
    <recommendedName>
        <fullName evidence="5">Alpha/beta hydrolase fold-3 domain-containing protein</fullName>
    </recommendedName>
</protein>
<keyword evidence="2" id="KW-0378">Hydrolase</keyword>
<accession>A0ABN2AZ55</accession>
<comment type="similarity">
    <text evidence="1">Belongs to the 'GDXG' lipolytic enzyme family.</text>
</comment>
<evidence type="ECO:0000256" key="3">
    <source>
        <dbReference type="PROSITE-ProRule" id="PRU10038"/>
    </source>
</evidence>
<keyword evidence="7" id="KW-1185">Reference proteome</keyword>
<comment type="caution">
    <text evidence="6">The sequence shown here is derived from an EMBL/GenBank/DDBJ whole genome shotgun (WGS) entry which is preliminary data.</text>
</comment>
<dbReference type="EMBL" id="BAAAQD010000010">
    <property type="protein sequence ID" value="GAA1528890.1"/>
    <property type="molecule type" value="Genomic_DNA"/>
</dbReference>
<dbReference type="PROSITE" id="PS01174">
    <property type="entry name" value="LIPASE_GDXG_SER"/>
    <property type="match status" value="1"/>
</dbReference>
<feature type="active site" evidence="3">
    <location>
        <position position="122"/>
    </location>
</feature>
<dbReference type="Proteomes" id="UP001501470">
    <property type="component" value="Unassembled WGS sequence"/>
</dbReference>
<dbReference type="SUPFAM" id="SSF53474">
    <property type="entry name" value="alpha/beta-Hydrolases"/>
    <property type="match status" value="1"/>
</dbReference>
<evidence type="ECO:0000313" key="6">
    <source>
        <dbReference type="EMBL" id="GAA1528890.1"/>
    </source>
</evidence>
<reference evidence="6 7" key="1">
    <citation type="journal article" date="2019" name="Int. J. Syst. Evol. Microbiol.">
        <title>The Global Catalogue of Microorganisms (GCM) 10K type strain sequencing project: providing services to taxonomists for standard genome sequencing and annotation.</title>
        <authorList>
            <consortium name="The Broad Institute Genomics Platform"/>
            <consortium name="The Broad Institute Genome Sequencing Center for Infectious Disease"/>
            <person name="Wu L."/>
            <person name="Ma J."/>
        </authorList>
    </citation>
    <scope>NUCLEOTIDE SEQUENCE [LARGE SCALE GENOMIC DNA]</scope>
    <source>
        <strain evidence="6 7">JCM 15933</strain>
    </source>
</reference>
<dbReference type="InterPro" id="IPR013094">
    <property type="entry name" value="AB_hydrolase_3"/>
</dbReference>
<feature type="region of interest" description="Disordered" evidence="4">
    <location>
        <begin position="10"/>
        <end position="30"/>
    </location>
</feature>
<dbReference type="InterPro" id="IPR033140">
    <property type="entry name" value="Lipase_GDXG_put_SER_AS"/>
</dbReference>
<evidence type="ECO:0000259" key="5">
    <source>
        <dbReference type="Pfam" id="PF07859"/>
    </source>
</evidence>
<gene>
    <name evidence="6" type="ORF">GCM10009827_052650</name>
</gene>
<dbReference type="Pfam" id="PF07859">
    <property type="entry name" value="Abhydrolase_3"/>
    <property type="match status" value="1"/>
</dbReference>
<evidence type="ECO:0000256" key="1">
    <source>
        <dbReference type="ARBA" id="ARBA00010515"/>
    </source>
</evidence>
<dbReference type="InterPro" id="IPR050300">
    <property type="entry name" value="GDXG_lipolytic_enzyme"/>
</dbReference>
<dbReference type="PANTHER" id="PTHR48081:SF8">
    <property type="entry name" value="ALPHA_BETA HYDROLASE FOLD-3 DOMAIN-CONTAINING PROTEIN-RELATED"/>
    <property type="match status" value="1"/>
</dbReference>
<evidence type="ECO:0000313" key="7">
    <source>
        <dbReference type="Proteomes" id="UP001501470"/>
    </source>
</evidence>